<feature type="signal peptide" evidence="1">
    <location>
        <begin position="1"/>
        <end position="21"/>
    </location>
</feature>
<name>A0ABR7JB04_9FLAO</name>
<comment type="caution">
    <text evidence="2">The sequence shown here is derived from an EMBL/GenBank/DDBJ whole genome shotgun (WGS) entry which is preliminary data.</text>
</comment>
<organism evidence="2 3">
    <name type="scientific">Flavobacterium kayseriense</name>
    <dbReference type="NCBI Taxonomy" id="2764714"/>
    <lineage>
        <taxon>Bacteria</taxon>
        <taxon>Pseudomonadati</taxon>
        <taxon>Bacteroidota</taxon>
        <taxon>Flavobacteriia</taxon>
        <taxon>Flavobacteriales</taxon>
        <taxon>Flavobacteriaceae</taxon>
        <taxon>Flavobacterium</taxon>
    </lineage>
</organism>
<keyword evidence="1" id="KW-0732">Signal</keyword>
<evidence type="ECO:0000313" key="2">
    <source>
        <dbReference type="EMBL" id="MBC5842499.1"/>
    </source>
</evidence>
<protein>
    <submittedName>
        <fullName evidence="2">Uncharacterized protein</fullName>
    </submittedName>
</protein>
<dbReference type="RefSeq" id="WP_187010995.1">
    <property type="nucleotide sequence ID" value="NZ_JACRUI010000005.1"/>
</dbReference>
<reference evidence="2 3" key="1">
    <citation type="submission" date="2020-08" db="EMBL/GenBank/DDBJ databases">
        <title>Description of novel Flavobacterium F-380 isolate.</title>
        <authorList>
            <person name="Saticioglu I.B."/>
            <person name="Duman M."/>
            <person name="Altun S."/>
        </authorList>
    </citation>
    <scope>NUCLEOTIDE SEQUENCE [LARGE SCALE GENOMIC DNA]</scope>
    <source>
        <strain evidence="2 3">F-380</strain>
    </source>
</reference>
<evidence type="ECO:0000313" key="3">
    <source>
        <dbReference type="Proteomes" id="UP000629963"/>
    </source>
</evidence>
<sequence length="200" mass="22940">MKNTILLFLILISITSFSQKSADYIKFVEQIKKEAKIDSNDKTVYKLLDDFYDQALQSDKGELNPDISQRIEKLYADTKAKNMHLLTLFLTYQNHISETAAAGKQADSNFQINLITDLESELKTAFGNVPLIVIIYKAEALQANNQSKESAELISENLVKYPSSIPLKVYNYENTKDVKIKQDLIKNHSTHWMVQQFEIK</sequence>
<evidence type="ECO:0000256" key="1">
    <source>
        <dbReference type="SAM" id="SignalP"/>
    </source>
</evidence>
<feature type="chain" id="PRO_5046856393" evidence="1">
    <location>
        <begin position="22"/>
        <end position="200"/>
    </location>
</feature>
<dbReference type="EMBL" id="JACRUJ010000005">
    <property type="protein sequence ID" value="MBC5842499.1"/>
    <property type="molecule type" value="Genomic_DNA"/>
</dbReference>
<keyword evidence="3" id="KW-1185">Reference proteome</keyword>
<proteinExistence type="predicted"/>
<dbReference type="Proteomes" id="UP000629963">
    <property type="component" value="Unassembled WGS sequence"/>
</dbReference>
<accession>A0ABR7JB04</accession>
<gene>
    <name evidence="2" type="ORF">H8R23_13870</name>
</gene>